<sequence>MRSHNSIANNLSGKTVLITGASSGIGRSTALEFARSSPQDLKLIVTARRVGRLHELATEIKNETGDGVKVFVMELDVSRPEEIEAMFGEQGLPDEFRDVDVLVNNAGFMSGVEQAPDIPTHVIQDVWATNVQGVINMTQAVMKIFKRRPDGGKGDVVMLGSIAGREAYVGGSIYCASKAAIRAFTDALRKESISTRIRIITVDPGQVLTEFNDIRHRFDKEKADKVYAGCDPLTPDDVAELIVFASSRRENVVVADMLVFPNHQASAIHVHRSL</sequence>
<evidence type="ECO:0000313" key="6">
    <source>
        <dbReference type="Proteomes" id="UP000077248"/>
    </source>
</evidence>
<dbReference type="FunFam" id="3.40.50.720:FF:000047">
    <property type="entry name" value="NADP-dependent L-serine/L-allo-threonine dehydrogenase"/>
    <property type="match status" value="1"/>
</dbReference>
<evidence type="ECO:0000256" key="2">
    <source>
        <dbReference type="ARBA" id="ARBA00022857"/>
    </source>
</evidence>
<dbReference type="Pfam" id="PF00106">
    <property type="entry name" value="adh_short"/>
    <property type="match status" value="1"/>
</dbReference>
<dbReference type="GeneID" id="29110289"/>
<dbReference type="OMA" id="RSMQQRD"/>
<dbReference type="RefSeq" id="XP_018388265.1">
    <property type="nucleotide sequence ID" value="XM_018524695.1"/>
</dbReference>
<comment type="similarity">
    <text evidence="1 4">Belongs to the short-chain dehydrogenases/reductases (SDR) family.</text>
</comment>
<dbReference type="KEGG" id="aalt:CC77DRAFT_1018803"/>
<evidence type="ECO:0000256" key="4">
    <source>
        <dbReference type="RuleBase" id="RU000363"/>
    </source>
</evidence>
<evidence type="ECO:0000256" key="3">
    <source>
        <dbReference type="ARBA" id="ARBA00023002"/>
    </source>
</evidence>
<evidence type="ECO:0000256" key="1">
    <source>
        <dbReference type="ARBA" id="ARBA00006484"/>
    </source>
</evidence>
<dbReference type="PRINTS" id="PR00081">
    <property type="entry name" value="GDHRDH"/>
</dbReference>
<dbReference type="InterPro" id="IPR002347">
    <property type="entry name" value="SDR_fam"/>
</dbReference>
<dbReference type="VEuPathDB" id="FungiDB:CC77DRAFT_1018803"/>
<dbReference type="Proteomes" id="UP000077248">
    <property type="component" value="Unassembled WGS sequence"/>
</dbReference>
<dbReference type="PANTHER" id="PTHR42901">
    <property type="entry name" value="ALCOHOL DEHYDROGENASE"/>
    <property type="match status" value="1"/>
</dbReference>
<keyword evidence="6" id="KW-1185">Reference proteome</keyword>
<gene>
    <name evidence="5" type="ORF">CC77DRAFT_1018803</name>
</gene>
<name>A0A177DST6_ALTAL</name>
<protein>
    <submittedName>
        <fullName evidence="5">NAD(P)-binding protein</fullName>
    </submittedName>
</protein>
<dbReference type="STRING" id="5599.A0A177DST6"/>
<dbReference type="Gene3D" id="3.40.50.720">
    <property type="entry name" value="NAD(P)-binding Rossmann-like Domain"/>
    <property type="match status" value="1"/>
</dbReference>
<dbReference type="PANTHER" id="PTHR42901:SF1">
    <property type="entry name" value="ALCOHOL DEHYDROGENASE"/>
    <property type="match status" value="1"/>
</dbReference>
<dbReference type="InterPro" id="IPR020904">
    <property type="entry name" value="Sc_DH/Rdtase_CS"/>
</dbReference>
<keyword evidence="3" id="KW-0560">Oxidoreductase</keyword>
<evidence type="ECO:0000313" key="5">
    <source>
        <dbReference type="EMBL" id="OAG22844.1"/>
    </source>
</evidence>
<dbReference type="EMBL" id="KV441474">
    <property type="protein sequence ID" value="OAG22844.1"/>
    <property type="molecule type" value="Genomic_DNA"/>
</dbReference>
<accession>A0A177DST6</accession>
<organism evidence="5 6">
    <name type="scientific">Alternaria alternata</name>
    <name type="common">Alternaria rot fungus</name>
    <name type="synonym">Torula alternata</name>
    <dbReference type="NCBI Taxonomy" id="5599"/>
    <lineage>
        <taxon>Eukaryota</taxon>
        <taxon>Fungi</taxon>
        <taxon>Dikarya</taxon>
        <taxon>Ascomycota</taxon>
        <taxon>Pezizomycotina</taxon>
        <taxon>Dothideomycetes</taxon>
        <taxon>Pleosporomycetidae</taxon>
        <taxon>Pleosporales</taxon>
        <taxon>Pleosporineae</taxon>
        <taxon>Pleosporaceae</taxon>
        <taxon>Alternaria</taxon>
        <taxon>Alternaria sect. Alternaria</taxon>
        <taxon>Alternaria alternata complex</taxon>
    </lineage>
</organism>
<dbReference type="SUPFAM" id="SSF51735">
    <property type="entry name" value="NAD(P)-binding Rossmann-fold domains"/>
    <property type="match status" value="1"/>
</dbReference>
<dbReference type="InterPro" id="IPR036291">
    <property type="entry name" value="NAD(P)-bd_dom_sf"/>
</dbReference>
<proteinExistence type="inferred from homology"/>
<dbReference type="AlphaFoldDB" id="A0A177DST6"/>
<dbReference type="PROSITE" id="PS00061">
    <property type="entry name" value="ADH_SHORT"/>
    <property type="match status" value="1"/>
</dbReference>
<keyword evidence="2" id="KW-0521">NADP</keyword>
<dbReference type="GO" id="GO:0016616">
    <property type="term" value="F:oxidoreductase activity, acting on the CH-OH group of donors, NAD or NADP as acceptor"/>
    <property type="evidence" value="ECO:0007669"/>
    <property type="project" value="UniProtKB-ARBA"/>
</dbReference>
<dbReference type="PRINTS" id="PR00080">
    <property type="entry name" value="SDRFAMILY"/>
</dbReference>
<reference evidence="5 6" key="1">
    <citation type="submission" date="2016-05" db="EMBL/GenBank/DDBJ databases">
        <title>Comparative analysis of secretome profiles of manganese(II)-oxidizing ascomycete fungi.</title>
        <authorList>
            <consortium name="DOE Joint Genome Institute"/>
            <person name="Zeiner C.A."/>
            <person name="Purvine S.O."/>
            <person name="Zink E.M."/>
            <person name="Wu S."/>
            <person name="Pasa-Tolic L."/>
            <person name="Chaput D.L."/>
            <person name="Haridas S."/>
            <person name="Grigoriev I.V."/>
            <person name="Santelli C.M."/>
            <person name="Hansel C.M."/>
        </authorList>
    </citation>
    <scope>NUCLEOTIDE SEQUENCE [LARGE SCALE GENOMIC DNA]</scope>
    <source>
        <strain evidence="5 6">SRC1lrK2f</strain>
    </source>
</reference>